<dbReference type="Gene3D" id="3.50.30.30">
    <property type="match status" value="1"/>
</dbReference>
<protein>
    <submittedName>
        <fullName evidence="1">Uncharacterized protein</fullName>
    </submittedName>
</protein>
<dbReference type="InterPro" id="IPR039373">
    <property type="entry name" value="Peptidase_M28B"/>
</dbReference>
<dbReference type="InterPro" id="IPR046450">
    <property type="entry name" value="PA_dom_sf"/>
</dbReference>
<sequence>VFPDEIWLPESGAQRGTLLKTDGDPETPLLPSKYYTYRTETEENLRERQIMPSIPVMPVGYRDARKIMENLNGPQVKVKFSICFLS</sequence>
<dbReference type="GO" id="GO:0004180">
    <property type="term" value="F:carboxypeptidase activity"/>
    <property type="evidence" value="ECO:0007669"/>
    <property type="project" value="TreeGrafter"/>
</dbReference>
<dbReference type="SUPFAM" id="SSF52025">
    <property type="entry name" value="PA domain"/>
    <property type="match status" value="1"/>
</dbReference>
<accession>J9DKM9</accession>
<gene>
    <name evidence="1" type="ORF">WUBG_18930</name>
</gene>
<proteinExistence type="predicted"/>
<feature type="non-terminal residue" evidence="1">
    <location>
        <position position="1"/>
    </location>
</feature>
<organism evidence="1 2">
    <name type="scientific">Wuchereria bancrofti</name>
    <dbReference type="NCBI Taxonomy" id="6293"/>
    <lineage>
        <taxon>Eukaryota</taxon>
        <taxon>Metazoa</taxon>
        <taxon>Ecdysozoa</taxon>
        <taxon>Nematoda</taxon>
        <taxon>Chromadorea</taxon>
        <taxon>Rhabditida</taxon>
        <taxon>Spirurina</taxon>
        <taxon>Spiruromorpha</taxon>
        <taxon>Filarioidea</taxon>
        <taxon>Onchocercidae</taxon>
        <taxon>Wuchereria</taxon>
    </lineage>
</organism>
<name>J9DKM9_WUCBA</name>
<reference evidence="2" key="1">
    <citation type="submission" date="2012-08" db="EMBL/GenBank/DDBJ databases">
        <title>The Genome Sequence of Wuchereria bancrofti.</title>
        <authorList>
            <person name="Nutman T.B."/>
            <person name="Fink D.L."/>
            <person name="Russ C."/>
            <person name="Young S."/>
            <person name="Zeng Q."/>
            <person name="Koehrsen M."/>
            <person name="Alvarado L."/>
            <person name="Berlin A."/>
            <person name="Chapman S.B."/>
            <person name="Chen Z."/>
            <person name="Freedman E."/>
            <person name="Gellesch M."/>
            <person name="Goldberg J."/>
            <person name="Griggs A."/>
            <person name="Gujja S."/>
            <person name="Heilman E.R."/>
            <person name="Heiman D."/>
            <person name="Hepburn T."/>
            <person name="Howarth C."/>
            <person name="Jen D."/>
            <person name="Larson L."/>
            <person name="Lewis B."/>
            <person name="Mehta T."/>
            <person name="Park D."/>
            <person name="Pearson M."/>
            <person name="Roberts A."/>
            <person name="Saif S."/>
            <person name="Shea T."/>
            <person name="Shenoy N."/>
            <person name="Sisk P."/>
            <person name="Stolte C."/>
            <person name="Sykes S."/>
            <person name="Walk T."/>
            <person name="White J."/>
            <person name="Yandava C."/>
            <person name="Haas B."/>
            <person name="Henn M.R."/>
            <person name="Nusbaum C."/>
            <person name="Birren B."/>
        </authorList>
    </citation>
    <scope>NUCLEOTIDE SEQUENCE [LARGE SCALE GENOMIC DNA]</scope>
    <source>
        <strain evidence="2">NA</strain>
    </source>
</reference>
<evidence type="ECO:0000313" key="1">
    <source>
        <dbReference type="EMBL" id="EJW70163.1"/>
    </source>
</evidence>
<evidence type="ECO:0000313" key="2">
    <source>
        <dbReference type="Proteomes" id="UP000004810"/>
    </source>
</evidence>
<dbReference type="PANTHER" id="PTHR10404">
    <property type="entry name" value="N-ACETYLATED-ALPHA-LINKED ACIDIC DIPEPTIDASE"/>
    <property type="match status" value="1"/>
</dbReference>
<dbReference type="PANTHER" id="PTHR10404:SF77">
    <property type="entry name" value="GLUTAMATE CARBOXYPEPTIDASE 2 HOMOLOG"/>
    <property type="match status" value="1"/>
</dbReference>
<dbReference type="EMBL" id="ADBV01023277">
    <property type="protein sequence ID" value="EJW70163.1"/>
    <property type="molecule type" value="Genomic_DNA"/>
</dbReference>
<comment type="caution">
    <text evidence="1">The sequence shown here is derived from an EMBL/GenBank/DDBJ whole genome shotgun (WGS) entry which is preliminary data.</text>
</comment>
<dbReference type="Proteomes" id="UP000004810">
    <property type="component" value="Unassembled WGS sequence"/>
</dbReference>
<dbReference type="AlphaFoldDB" id="J9DKM9"/>